<dbReference type="PROSITE" id="PS00972">
    <property type="entry name" value="USP_1"/>
    <property type="match status" value="1"/>
</dbReference>
<dbReference type="PROSITE" id="PS00973">
    <property type="entry name" value="USP_2"/>
    <property type="match status" value="1"/>
</dbReference>
<comment type="caution">
    <text evidence="2">The sequence shown here is derived from an EMBL/GenBank/DDBJ whole genome shotgun (WGS) entry which is preliminary data.</text>
</comment>
<evidence type="ECO:0000313" key="2">
    <source>
        <dbReference type="EMBL" id="KAG5260674.1"/>
    </source>
</evidence>
<gene>
    <name evidence="2" type="ORF">AALO_G00295170</name>
</gene>
<dbReference type="PANTHER" id="PTHR24006:SF899">
    <property type="entry name" value="UBIQUITIN CARBOXYL-TERMINAL HYDROLASE"/>
    <property type="match status" value="1"/>
</dbReference>
<dbReference type="AlphaFoldDB" id="A0AAV6FD17"/>
<dbReference type="InterPro" id="IPR001394">
    <property type="entry name" value="Peptidase_C19_UCH"/>
</dbReference>
<dbReference type="InterPro" id="IPR028889">
    <property type="entry name" value="USP"/>
</dbReference>
<reference evidence="2" key="1">
    <citation type="submission" date="2020-10" db="EMBL/GenBank/DDBJ databases">
        <title>Chromosome-scale genome assembly of the Allis shad, Alosa alosa.</title>
        <authorList>
            <person name="Margot Z."/>
            <person name="Christophe K."/>
            <person name="Cabau C."/>
            <person name="Louis A."/>
            <person name="Berthelot C."/>
            <person name="Parey E."/>
            <person name="Roest Crollius H."/>
            <person name="Montfort J."/>
            <person name="Robinson-Rechavi M."/>
            <person name="Bucao C."/>
            <person name="Bouchez O."/>
            <person name="Gislard M."/>
            <person name="Lluch J."/>
            <person name="Milhes M."/>
            <person name="Lampietro C."/>
            <person name="Lopez Roques C."/>
            <person name="Donnadieu C."/>
            <person name="Braasch I."/>
            <person name="Desvignes T."/>
            <person name="Postlethwait J."/>
            <person name="Bobe J."/>
            <person name="Guiguen Y."/>
        </authorList>
    </citation>
    <scope>NUCLEOTIDE SEQUENCE</scope>
    <source>
        <strain evidence="2">M-15738</strain>
        <tissue evidence="2">Blood</tissue>
    </source>
</reference>
<protein>
    <recommendedName>
        <fullName evidence="1">USP domain-containing protein</fullName>
    </recommendedName>
</protein>
<accession>A0AAV6FD17</accession>
<dbReference type="Gene3D" id="3.90.70.10">
    <property type="entry name" value="Cysteine proteinases"/>
    <property type="match status" value="1"/>
</dbReference>
<dbReference type="PANTHER" id="PTHR24006">
    <property type="entry name" value="UBIQUITIN CARBOXYL-TERMINAL HYDROLASE"/>
    <property type="match status" value="1"/>
</dbReference>
<dbReference type="InterPro" id="IPR038765">
    <property type="entry name" value="Papain-like_cys_pep_sf"/>
</dbReference>
<dbReference type="SUPFAM" id="SSF54001">
    <property type="entry name" value="Cysteine proteinases"/>
    <property type="match status" value="1"/>
</dbReference>
<dbReference type="GO" id="GO:0005829">
    <property type="term" value="C:cytosol"/>
    <property type="evidence" value="ECO:0007669"/>
    <property type="project" value="TreeGrafter"/>
</dbReference>
<organism evidence="2 3">
    <name type="scientific">Alosa alosa</name>
    <name type="common">allis shad</name>
    <dbReference type="NCBI Taxonomy" id="278164"/>
    <lineage>
        <taxon>Eukaryota</taxon>
        <taxon>Metazoa</taxon>
        <taxon>Chordata</taxon>
        <taxon>Craniata</taxon>
        <taxon>Vertebrata</taxon>
        <taxon>Euteleostomi</taxon>
        <taxon>Actinopterygii</taxon>
        <taxon>Neopterygii</taxon>
        <taxon>Teleostei</taxon>
        <taxon>Clupei</taxon>
        <taxon>Clupeiformes</taxon>
        <taxon>Clupeoidei</taxon>
        <taxon>Clupeidae</taxon>
        <taxon>Alosa</taxon>
    </lineage>
</organism>
<sequence>MDMKASAELQSVSRSKDKEDVQCLHVQNWQLPENLKPSFSSAEEEINTKGEILYLYLHSKDSGIPKDNAKEVVYNGLRNQGATCYLNSALQVLFMTKEFRQAVESSQITPNENVFYHLQQLFKDLKSDSVSPVNITRSLSIENVFEQQDAVEWFEKILSEVSHDVSQVYEGRWQKTLRCLKRDHDACHEDNNFFSLPLSIDAEHNDVFNVVDGLQAFFKTTTFDEDNWMYCDDCDEKTDTEISFSVQKYPTILNLHLKRFYFDYMTMGYQKNCCPVDIPPTLDYFKSCTYDLYGVINHSGVYGSGHYWANIKSSENNNWYSFDDSHVAKVCITLLH</sequence>
<dbReference type="InterPro" id="IPR050164">
    <property type="entry name" value="Peptidase_C19"/>
</dbReference>
<dbReference type="Pfam" id="PF00443">
    <property type="entry name" value="UCH"/>
    <property type="match status" value="1"/>
</dbReference>
<proteinExistence type="predicted"/>
<dbReference type="InterPro" id="IPR018200">
    <property type="entry name" value="USP_CS"/>
</dbReference>
<dbReference type="PROSITE" id="PS50235">
    <property type="entry name" value="USP_3"/>
    <property type="match status" value="1"/>
</dbReference>
<dbReference type="GO" id="GO:0005634">
    <property type="term" value="C:nucleus"/>
    <property type="evidence" value="ECO:0007669"/>
    <property type="project" value="TreeGrafter"/>
</dbReference>
<dbReference type="Proteomes" id="UP000823561">
    <property type="component" value="Chromosome 24"/>
</dbReference>
<dbReference type="GO" id="GO:0016579">
    <property type="term" value="P:protein deubiquitination"/>
    <property type="evidence" value="ECO:0007669"/>
    <property type="project" value="InterPro"/>
</dbReference>
<keyword evidence="3" id="KW-1185">Reference proteome</keyword>
<evidence type="ECO:0000259" key="1">
    <source>
        <dbReference type="PROSITE" id="PS50235"/>
    </source>
</evidence>
<dbReference type="GO" id="GO:0004843">
    <property type="term" value="F:cysteine-type deubiquitinase activity"/>
    <property type="evidence" value="ECO:0007669"/>
    <property type="project" value="InterPro"/>
</dbReference>
<name>A0AAV6FD17_9TELE</name>
<dbReference type="EMBL" id="JADWDJ010000024">
    <property type="protein sequence ID" value="KAG5260674.1"/>
    <property type="molecule type" value="Genomic_DNA"/>
</dbReference>
<feature type="domain" description="USP" evidence="1">
    <location>
        <begin position="75"/>
        <end position="336"/>
    </location>
</feature>
<evidence type="ECO:0000313" key="3">
    <source>
        <dbReference type="Proteomes" id="UP000823561"/>
    </source>
</evidence>